<name>A0AB39PIK6_9ACTN</name>
<evidence type="ECO:0000256" key="12">
    <source>
        <dbReference type="SAM" id="Phobius"/>
    </source>
</evidence>
<dbReference type="PROSITE" id="PS50011">
    <property type="entry name" value="PROTEIN_KINASE_DOM"/>
    <property type="match status" value="1"/>
</dbReference>
<comment type="catalytic activity">
    <reaction evidence="8">
        <text>L-threonyl-[protein] + ATP = O-phospho-L-threonyl-[protein] + ADP + H(+)</text>
        <dbReference type="Rhea" id="RHEA:46608"/>
        <dbReference type="Rhea" id="RHEA-COMP:11060"/>
        <dbReference type="Rhea" id="RHEA-COMP:11605"/>
        <dbReference type="ChEBI" id="CHEBI:15378"/>
        <dbReference type="ChEBI" id="CHEBI:30013"/>
        <dbReference type="ChEBI" id="CHEBI:30616"/>
        <dbReference type="ChEBI" id="CHEBI:61977"/>
        <dbReference type="ChEBI" id="CHEBI:456216"/>
        <dbReference type="EC" id="2.7.11.1"/>
    </reaction>
</comment>
<evidence type="ECO:0000259" key="13">
    <source>
        <dbReference type="PROSITE" id="PS50011"/>
    </source>
</evidence>
<evidence type="ECO:0000256" key="1">
    <source>
        <dbReference type="ARBA" id="ARBA00012513"/>
    </source>
</evidence>
<dbReference type="InterPro" id="IPR017441">
    <property type="entry name" value="Protein_kinase_ATP_BS"/>
</dbReference>
<dbReference type="SMART" id="SM00220">
    <property type="entry name" value="S_TKc"/>
    <property type="match status" value="1"/>
</dbReference>
<dbReference type="Pfam" id="PF00069">
    <property type="entry name" value="Pkinase"/>
    <property type="match status" value="1"/>
</dbReference>
<dbReference type="SUPFAM" id="SSF54184">
    <property type="entry name" value="Penicillin-binding protein 2x (pbp-2x), c-terminal domain"/>
    <property type="match status" value="2"/>
</dbReference>
<keyword evidence="12" id="KW-0472">Membrane</keyword>
<dbReference type="Pfam" id="PF03793">
    <property type="entry name" value="PASTA"/>
    <property type="match status" value="4"/>
</dbReference>
<evidence type="ECO:0000313" key="15">
    <source>
        <dbReference type="EMBL" id="XDQ30309.1"/>
    </source>
</evidence>
<evidence type="ECO:0000256" key="3">
    <source>
        <dbReference type="ARBA" id="ARBA00022679"/>
    </source>
</evidence>
<feature type="binding site" evidence="10">
    <location>
        <position position="54"/>
    </location>
    <ligand>
        <name>ATP</name>
        <dbReference type="ChEBI" id="CHEBI:30616"/>
    </ligand>
</feature>
<dbReference type="InterPro" id="IPR000719">
    <property type="entry name" value="Prot_kinase_dom"/>
</dbReference>
<keyword evidence="12" id="KW-0812">Transmembrane</keyword>
<dbReference type="SUPFAM" id="SSF56112">
    <property type="entry name" value="Protein kinase-like (PK-like)"/>
    <property type="match status" value="1"/>
</dbReference>
<dbReference type="EMBL" id="CP163435">
    <property type="protein sequence ID" value="XDQ30309.1"/>
    <property type="molecule type" value="Genomic_DNA"/>
</dbReference>
<dbReference type="PROSITE" id="PS00107">
    <property type="entry name" value="PROTEIN_KINASE_ATP"/>
    <property type="match status" value="1"/>
</dbReference>
<keyword evidence="4" id="KW-0677">Repeat</keyword>
<evidence type="ECO:0000256" key="5">
    <source>
        <dbReference type="ARBA" id="ARBA00022741"/>
    </source>
</evidence>
<dbReference type="GO" id="GO:0045717">
    <property type="term" value="P:negative regulation of fatty acid biosynthetic process"/>
    <property type="evidence" value="ECO:0007669"/>
    <property type="project" value="UniProtKB-ARBA"/>
</dbReference>
<dbReference type="InterPro" id="IPR011009">
    <property type="entry name" value="Kinase-like_dom_sf"/>
</dbReference>
<dbReference type="PROSITE" id="PS00108">
    <property type="entry name" value="PROTEIN_KINASE_ST"/>
    <property type="match status" value="1"/>
</dbReference>
<dbReference type="PROSITE" id="PS51178">
    <property type="entry name" value="PASTA"/>
    <property type="match status" value="4"/>
</dbReference>
<evidence type="ECO:0000256" key="2">
    <source>
        <dbReference type="ARBA" id="ARBA00022527"/>
    </source>
</evidence>
<feature type="domain" description="PASTA" evidence="14">
    <location>
        <begin position="486"/>
        <end position="552"/>
    </location>
</feature>
<keyword evidence="12" id="KW-1133">Transmembrane helix</keyword>
<feature type="region of interest" description="Disordered" evidence="11">
    <location>
        <begin position="452"/>
        <end position="473"/>
    </location>
</feature>
<dbReference type="Gene3D" id="3.30.200.20">
    <property type="entry name" value="Phosphorylase Kinase, domain 1"/>
    <property type="match status" value="1"/>
</dbReference>
<feature type="domain" description="Protein kinase" evidence="13">
    <location>
        <begin position="25"/>
        <end position="289"/>
    </location>
</feature>
<dbReference type="CDD" id="cd06577">
    <property type="entry name" value="PASTA_pknB"/>
    <property type="match status" value="4"/>
</dbReference>
<organism evidence="15">
    <name type="scientific">Streptomyces sp. R21</name>
    <dbReference type="NCBI Taxonomy" id="3238627"/>
    <lineage>
        <taxon>Bacteria</taxon>
        <taxon>Bacillati</taxon>
        <taxon>Actinomycetota</taxon>
        <taxon>Actinomycetes</taxon>
        <taxon>Kitasatosporales</taxon>
        <taxon>Streptomycetaceae</taxon>
        <taxon>Streptomyces</taxon>
    </lineage>
</organism>
<dbReference type="InterPro" id="IPR005543">
    <property type="entry name" value="PASTA_dom"/>
</dbReference>
<evidence type="ECO:0000256" key="10">
    <source>
        <dbReference type="PROSITE-ProRule" id="PRU10141"/>
    </source>
</evidence>
<keyword evidence="7 10" id="KW-0067">ATP-binding</keyword>
<evidence type="ECO:0000256" key="9">
    <source>
        <dbReference type="ARBA" id="ARBA00048679"/>
    </source>
</evidence>
<keyword evidence="2" id="KW-0723">Serine/threonine-protein kinase</keyword>
<evidence type="ECO:0000259" key="14">
    <source>
        <dbReference type="PROSITE" id="PS51178"/>
    </source>
</evidence>
<keyword evidence="3" id="KW-0808">Transferase</keyword>
<feature type="domain" description="PASTA" evidence="14">
    <location>
        <begin position="352"/>
        <end position="418"/>
    </location>
</feature>
<sequence length="662" mass="69502">MNLGGPDDLTLPHQGHPVALLGGRYELRHLLGSGGMAEVYLAHDFRLDRGVAVKTLRGDLAHEPALQERFRREAQSTASLNHPAIAAVYDTGENVAYGAQLPYLVMEYVDGTTLRDALHSGPPMTVERALEVTAGVLRALAHSHQHGIVHRDIKPANVMLTWAGDVKVMDFGIARDARDVGMTQTSVVIGTAQYLSPEQAMGRETDARSDLYSIGCLLYELLTFRTPFTGETPMAVMYQHIQEVPRPPSLYNPEAGPQVDAIVLRALEKDPAYRYQSAEQMLADVEAYLGTGLLVSGAELPPVEGDFPYDDTGPEAESGRRRGTVVLITAGVAVAVLALVMGWFMFGRGAADDGKVGVPDLVGQTLEEARRTAENVELTVTVDKREPCAAQPKGHICEQSPVEGELAKGEAVSVTVSTGAPKVEVPDVTDKDEDDASRILEDKGFKVKLRHVESDTEDPGTVLKQDPEGGEKAEKGTEITLAVAKEAAKATVPDLSGATVNEARKLLAAQDLKLGSTTEVESDAESGTVLGQSVASGDEVEPGTAIDVKVAKAVQTVQIPTDIVGRTLAEVQDELGALGLQVTVATGYSQASDAVVTSSTPAAGSEVGSGSTVVVVTQAPVTGESDEGAATGGDTGGDTSGDTGGDTETAEPQLLPVPPIPG</sequence>
<feature type="compositionally biased region" description="Gly residues" evidence="11">
    <location>
        <begin position="630"/>
        <end position="644"/>
    </location>
</feature>
<dbReference type="FunFam" id="3.30.200.20:FF:000035">
    <property type="entry name" value="Serine/threonine protein kinase Stk1"/>
    <property type="match status" value="1"/>
</dbReference>
<keyword evidence="6" id="KW-0418">Kinase</keyword>
<dbReference type="PANTHER" id="PTHR43289:SF6">
    <property type="entry name" value="SERINE_THREONINE-PROTEIN KINASE NEKL-3"/>
    <property type="match status" value="1"/>
</dbReference>
<dbReference type="Gene3D" id="1.10.510.10">
    <property type="entry name" value="Transferase(Phosphotransferase) domain 1"/>
    <property type="match status" value="1"/>
</dbReference>
<feature type="domain" description="PASTA" evidence="14">
    <location>
        <begin position="419"/>
        <end position="485"/>
    </location>
</feature>
<evidence type="ECO:0000256" key="6">
    <source>
        <dbReference type="ARBA" id="ARBA00022777"/>
    </source>
</evidence>
<dbReference type="GO" id="GO:0004674">
    <property type="term" value="F:protein serine/threonine kinase activity"/>
    <property type="evidence" value="ECO:0007669"/>
    <property type="project" value="UniProtKB-KW"/>
</dbReference>
<protein>
    <recommendedName>
        <fullName evidence="1">non-specific serine/threonine protein kinase</fullName>
        <ecNumber evidence="1">2.7.11.1</ecNumber>
    </recommendedName>
</protein>
<dbReference type="CDD" id="cd14014">
    <property type="entry name" value="STKc_PknB_like"/>
    <property type="match status" value="1"/>
</dbReference>
<feature type="transmembrane region" description="Helical" evidence="12">
    <location>
        <begin position="325"/>
        <end position="346"/>
    </location>
</feature>
<dbReference type="InterPro" id="IPR008271">
    <property type="entry name" value="Ser/Thr_kinase_AS"/>
</dbReference>
<dbReference type="AlphaFoldDB" id="A0AB39PIK6"/>
<feature type="region of interest" description="Disordered" evidence="11">
    <location>
        <begin position="620"/>
        <end position="662"/>
    </location>
</feature>
<feature type="domain" description="PASTA" evidence="14">
    <location>
        <begin position="558"/>
        <end position="620"/>
    </location>
</feature>
<dbReference type="GO" id="GO:0005524">
    <property type="term" value="F:ATP binding"/>
    <property type="evidence" value="ECO:0007669"/>
    <property type="project" value="UniProtKB-UniRule"/>
</dbReference>
<dbReference type="EC" id="2.7.11.1" evidence="1"/>
<dbReference type="FunFam" id="1.10.510.10:FF:000021">
    <property type="entry name" value="Serine/threonine protein kinase"/>
    <property type="match status" value="1"/>
</dbReference>
<gene>
    <name evidence="15" type="ORF">AB5J56_38850</name>
</gene>
<evidence type="ECO:0000256" key="8">
    <source>
        <dbReference type="ARBA" id="ARBA00047899"/>
    </source>
</evidence>
<evidence type="ECO:0000256" key="4">
    <source>
        <dbReference type="ARBA" id="ARBA00022737"/>
    </source>
</evidence>
<accession>A0AB39PIK6</accession>
<evidence type="ECO:0000256" key="11">
    <source>
        <dbReference type="SAM" id="MobiDB-lite"/>
    </source>
</evidence>
<dbReference type="RefSeq" id="WP_369240121.1">
    <property type="nucleotide sequence ID" value="NZ_CP163435.1"/>
</dbReference>
<dbReference type="PANTHER" id="PTHR43289">
    <property type="entry name" value="MITOGEN-ACTIVATED PROTEIN KINASE KINASE KINASE 20-RELATED"/>
    <property type="match status" value="1"/>
</dbReference>
<keyword evidence="5 10" id="KW-0547">Nucleotide-binding</keyword>
<comment type="catalytic activity">
    <reaction evidence="9">
        <text>L-seryl-[protein] + ATP = O-phospho-L-seryl-[protein] + ADP + H(+)</text>
        <dbReference type="Rhea" id="RHEA:17989"/>
        <dbReference type="Rhea" id="RHEA-COMP:9863"/>
        <dbReference type="Rhea" id="RHEA-COMP:11604"/>
        <dbReference type="ChEBI" id="CHEBI:15378"/>
        <dbReference type="ChEBI" id="CHEBI:29999"/>
        <dbReference type="ChEBI" id="CHEBI:30616"/>
        <dbReference type="ChEBI" id="CHEBI:83421"/>
        <dbReference type="ChEBI" id="CHEBI:456216"/>
        <dbReference type="EC" id="2.7.11.1"/>
    </reaction>
</comment>
<reference evidence="15" key="1">
    <citation type="submission" date="2024-07" db="EMBL/GenBank/DDBJ databases">
        <authorList>
            <person name="Yu S.T."/>
        </authorList>
    </citation>
    <scope>NUCLEOTIDE SEQUENCE</scope>
    <source>
        <strain evidence="15">R21</strain>
    </source>
</reference>
<proteinExistence type="predicted"/>
<dbReference type="Gene3D" id="3.30.10.20">
    <property type="match status" value="4"/>
</dbReference>
<dbReference type="SMART" id="SM00740">
    <property type="entry name" value="PASTA"/>
    <property type="match status" value="4"/>
</dbReference>
<evidence type="ECO:0000256" key="7">
    <source>
        <dbReference type="ARBA" id="ARBA00022840"/>
    </source>
</evidence>